<dbReference type="RefSeq" id="WP_248149469.1">
    <property type="nucleotide sequence ID" value="NZ_BAAAOF010000001.1"/>
</dbReference>
<proteinExistence type="predicted"/>
<comment type="caution">
    <text evidence="1">The sequence shown here is derived from an EMBL/GenBank/DDBJ whole genome shotgun (WGS) entry which is preliminary data.</text>
</comment>
<evidence type="ECO:0000313" key="2">
    <source>
        <dbReference type="Proteomes" id="UP001501343"/>
    </source>
</evidence>
<sequence length="72" mass="7876">MTAIHAPRLLSPATPFERFLLATAARLDRIVAVRLERRAARTSSVRRDLSSDAALGVRARATLLAPVANQLR</sequence>
<gene>
    <name evidence="1" type="ORF">GCM10009775_02030</name>
</gene>
<evidence type="ECO:0000313" key="1">
    <source>
        <dbReference type="EMBL" id="GAA1913015.1"/>
    </source>
</evidence>
<keyword evidence="2" id="KW-1185">Reference proteome</keyword>
<accession>A0ABN2P5E6</accession>
<dbReference type="Proteomes" id="UP001501343">
    <property type="component" value="Unassembled WGS sequence"/>
</dbReference>
<dbReference type="EMBL" id="BAAAOF010000001">
    <property type="protein sequence ID" value="GAA1913015.1"/>
    <property type="molecule type" value="Genomic_DNA"/>
</dbReference>
<reference evidence="1 2" key="1">
    <citation type="journal article" date="2019" name="Int. J. Syst. Evol. Microbiol.">
        <title>The Global Catalogue of Microorganisms (GCM) 10K type strain sequencing project: providing services to taxonomists for standard genome sequencing and annotation.</title>
        <authorList>
            <consortium name="The Broad Institute Genomics Platform"/>
            <consortium name="The Broad Institute Genome Sequencing Center for Infectious Disease"/>
            <person name="Wu L."/>
            <person name="Ma J."/>
        </authorList>
    </citation>
    <scope>NUCLEOTIDE SEQUENCE [LARGE SCALE GENOMIC DNA]</scope>
    <source>
        <strain evidence="1 2">JCM 14900</strain>
    </source>
</reference>
<organism evidence="1 2">
    <name type="scientific">Microbacterium aoyamense</name>
    <dbReference type="NCBI Taxonomy" id="344166"/>
    <lineage>
        <taxon>Bacteria</taxon>
        <taxon>Bacillati</taxon>
        <taxon>Actinomycetota</taxon>
        <taxon>Actinomycetes</taxon>
        <taxon>Micrococcales</taxon>
        <taxon>Microbacteriaceae</taxon>
        <taxon>Microbacterium</taxon>
    </lineage>
</organism>
<name>A0ABN2P5E6_9MICO</name>
<protein>
    <submittedName>
        <fullName evidence="1">Uncharacterized protein</fullName>
    </submittedName>
</protein>